<accession>A0AAN6ZQ70</accession>
<dbReference type="GO" id="GO:0004672">
    <property type="term" value="F:protein kinase activity"/>
    <property type="evidence" value="ECO:0007669"/>
    <property type="project" value="InterPro"/>
</dbReference>
<dbReference type="InterPro" id="IPR011009">
    <property type="entry name" value="Kinase-like_dom_sf"/>
</dbReference>
<proteinExistence type="predicted"/>
<keyword evidence="3" id="KW-1185">Reference proteome</keyword>
<evidence type="ECO:0000313" key="3">
    <source>
        <dbReference type="Proteomes" id="UP001302676"/>
    </source>
</evidence>
<dbReference type="Gene3D" id="1.10.510.10">
    <property type="entry name" value="Transferase(Phosphotransferase) domain 1"/>
    <property type="match status" value="1"/>
</dbReference>
<dbReference type="GO" id="GO:0005524">
    <property type="term" value="F:ATP binding"/>
    <property type="evidence" value="ECO:0007669"/>
    <property type="project" value="InterPro"/>
</dbReference>
<name>A0AAN6ZQ70_9PEZI</name>
<feature type="domain" description="Protein kinase" evidence="1">
    <location>
        <begin position="1"/>
        <end position="176"/>
    </location>
</feature>
<dbReference type="Proteomes" id="UP001302676">
    <property type="component" value="Unassembled WGS sequence"/>
</dbReference>
<gene>
    <name evidence="2" type="ORF">C8A04DRAFT_26061</name>
</gene>
<evidence type="ECO:0000259" key="1">
    <source>
        <dbReference type="PROSITE" id="PS50011"/>
    </source>
</evidence>
<sequence length="178" mass="19752">MENVGISGFDNEKPNENQRQIKVRLADLGAVSSPGTREISALTYRSPEVHFGKPWDQSTDIWSWGIILAQLLLAQVDFSSHGMYDSIAVGSLNEKTKAARDTMAVDFDLHSLPLYADDAQSQAMLPPARSEMAYKWAEAMMDKGISQEDIQFLANALNPLPEARFTTVEILESGYLDI</sequence>
<dbReference type="RefSeq" id="XP_062639614.1">
    <property type="nucleotide sequence ID" value="XM_062779784.1"/>
</dbReference>
<dbReference type="Pfam" id="PF00069">
    <property type="entry name" value="Pkinase"/>
    <property type="match status" value="1"/>
</dbReference>
<reference evidence="2" key="2">
    <citation type="submission" date="2023-05" db="EMBL/GenBank/DDBJ databases">
        <authorList>
            <consortium name="Lawrence Berkeley National Laboratory"/>
            <person name="Steindorff A."/>
            <person name="Hensen N."/>
            <person name="Bonometti L."/>
            <person name="Westerberg I."/>
            <person name="Brannstrom I.O."/>
            <person name="Guillou S."/>
            <person name="Cros-Aarteil S."/>
            <person name="Calhoun S."/>
            <person name="Haridas S."/>
            <person name="Kuo A."/>
            <person name="Mondo S."/>
            <person name="Pangilinan J."/>
            <person name="Riley R."/>
            <person name="Labutti K."/>
            <person name="Andreopoulos B."/>
            <person name="Lipzen A."/>
            <person name="Chen C."/>
            <person name="Yanf M."/>
            <person name="Daum C."/>
            <person name="Ng V."/>
            <person name="Clum A."/>
            <person name="Ohm R."/>
            <person name="Martin F."/>
            <person name="Silar P."/>
            <person name="Natvig D."/>
            <person name="Lalanne C."/>
            <person name="Gautier V."/>
            <person name="Ament-Velasquez S.L."/>
            <person name="Kruys A."/>
            <person name="Hutchinson M.I."/>
            <person name="Powell A.J."/>
            <person name="Barry K."/>
            <person name="Miller A.N."/>
            <person name="Grigoriev I.V."/>
            <person name="Debuchy R."/>
            <person name="Gladieux P."/>
            <person name="Thoren M.H."/>
            <person name="Johannesson H."/>
        </authorList>
    </citation>
    <scope>NUCLEOTIDE SEQUENCE</scope>
    <source>
        <strain evidence="2">CBS 141.50</strain>
    </source>
</reference>
<reference evidence="2" key="1">
    <citation type="journal article" date="2023" name="Mol. Phylogenet. Evol.">
        <title>Genome-scale phylogeny and comparative genomics of the fungal order Sordariales.</title>
        <authorList>
            <person name="Hensen N."/>
            <person name="Bonometti L."/>
            <person name="Westerberg I."/>
            <person name="Brannstrom I.O."/>
            <person name="Guillou S."/>
            <person name="Cros-Aarteil S."/>
            <person name="Calhoun S."/>
            <person name="Haridas S."/>
            <person name="Kuo A."/>
            <person name="Mondo S."/>
            <person name="Pangilinan J."/>
            <person name="Riley R."/>
            <person name="LaButti K."/>
            <person name="Andreopoulos B."/>
            <person name="Lipzen A."/>
            <person name="Chen C."/>
            <person name="Yan M."/>
            <person name="Daum C."/>
            <person name="Ng V."/>
            <person name="Clum A."/>
            <person name="Steindorff A."/>
            <person name="Ohm R.A."/>
            <person name="Martin F."/>
            <person name="Silar P."/>
            <person name="Natvig D.O."/>
            <person name="Lalanne C."/>
            <person name="Gautier V."/>
            <person name="Ament-Velasquez S.L."/>
            <person name="Kruys A."/>
            <person name="Hutchinson M.I."/>
            <person name="Powell A.J."/>
            <person name="Barry K."/>
            <person name="Miller A.N."/>
            <person name="Grigoriev I.V."/>
            <person name="Debuchy R."/>
            <person name="Gladieux P."/>
            <person name="Hiltunen Thoren M."/>
            <person name="Johannesson H."/>
        </authorList>
    </citation>
    <scope>NUCLEOTIDE SEQUENCE</scope>
    <source>
        <strain evidence="2">CBS 141.50</strain>
    </source>
</reference>
<dbReference type="EMBL" id="MU853563">
    <property type="protein sequence ID" value="KAK4146243.1"/>
    <property type="molecule type" value="Genomic_DNA"/>
</dbReference>
<dbReference type="AlphaFoldDB" id="A0AAN6ZQ70"/>
<protein>
    <recommendedName>
        <fullName evidence="1">Protein kinase domain-containing protein</fullName>
    </recommendedName>
</protein>
<evidence type="ECO:0000313" key="2">
    <source>
        <dbReference type="EMBL" id="KAK4146243.1"/>
    </source>
</evidence>
<dbReference type="InterPro" id="IPR000719">
    <property type="entry name" value="Prot_kinase_dom"/>
</dbReference>
<dbReference type="PROSITE" id="PS50011">
    <property type="entry name" value="PROTEIN_KINASE_DOM"/>
    <property type="match status" value="1"/>
</dbReference>
<dbReference type="SUPFAM" id="SSF56112">
    <property type="entry name" value="Protein kinase-like (PK-like)"/>
    <property type="match status" value="1"/>
</dbReference>
<comment type="caution">
    <text evidence="2">The sequence shown here is derived from an EMBL/GenBank/DDBJ whole genome shotgun (WGS) entry which is preliminary data.</text>
</comment>
<dbReference type="GeneID" id="87816397"/>
<organism evidence="2 3">
    <name type="scientific">Dichotomopilus funicola</name>
    <dbReference type="NCBI Taxonomy" id="1934379"/>
    <lineage>
        <taxon>Eukaryota</taxon>
        <taxon>Fungi</taxon>
        <taxon>Dikarya</taxon>
        <taxon>Ascomycota</taxon>
        <taxon>Pezizomycotina</taxon>
        <taxon>Sordariomycetes</taxon>
        <taxon>Sordariomycetidae</taxon>
        <taxon>Sordariales</taxon>
        <taxon>Chaetomiaceae</taxon>
        <taxon>Dichotomopilus</taxon>
    </lineage>
</organism>